<protein>
    <recommendedName>
        <fullName evidence="4">Methyltransferase type 11 domain-containing protein</fullName>
    </recommendedName>
</protein>
<accession>A0A381QN86</accession>
<dbReference type="GO" id="GO:0008757">
    <property type="term" value="F:S-adenosylmethionine-dependent methyltransferase activity"/>
    <property type="evidence" value="ECO:0007669"/>
    <property type="project" value="InterPro"/>
</dbReference>
<evidence type="ECO:0000259" key="4">
    <source>
        <dbReference type="Pfam" id="PF08241"/>
    </source>
</evidence>
<name>A0A381QN86_9ZZZZ</name>
<evidence type="ECO:0000256" key="2">
    <source>
        <dbReference type="ARBA" id="ARBA00022603"/>
    </source>
</evidence>
<keyword evidence="3" id="KW-0808">Transferase</keyword>
<evidence type="ECO:0000313" key="5">
    <source>
        <dbReference type="EMBL" id="SUZ80812.1"/>
    </source>
</evidence>
<comment type="similarity">
    <text evidence="1">Belongs to the methyltransferase superfamily.</text>
</comment>
<dbReference type="InterPro" id="IPR013216">
    <property type="entry name" value="Methyltransf_11"/>
</dbReference>
<sequence length="260" mass="27112">VGSPGVHGDRFGSAADDYARYRADFPAAGIDRMVALGVGTPGQRLLDLGCGTGTLARQFAARGCTVTGADVDTRMLAAARSLAVAAGLQVAWWECSAEDTGLPSASFDVVTAAQCWHWFDGEAAAGEVRRLLVAGGLVAVCGFDWLPLPDTVSGVTEALIQAHNPSWNLGGIRDPGPEARRHLSGAGFVVVETFTFDVDVPYSVDSWRLRIRASAAILDLNTAGAAAFDAELAGVMADRFPGDSLMAPHRVWASVAVAPS</sequence>
<evidence type="ECO:0000256" key="1">
    <source>
        <dbReference type="ARBA" id="ARBA00008361"/>
    </source>
</evidence>
<dbReference type="EMBL" id="UINC01001442">
    <property type="protein sequence ID" value="SUZ80812.1"/>
    <property type="molecule type" value="Genomic_DNA"/>
</dbReference>
<proteinExistence type="inferred from homology"/>
<dbReference type="GO" id="GO:0032259">
    <property type="term" value="P:methylation"/>
    <property type="evidence" value="ECO:0007669"/>
    <property type="project" value="UniProtKB-KW"/>
</dbReference>
<reference evidence="5" key="1">
    <citation type="submission" date="2018-05" db="EMBL/GenBank/DDBJ databases">
        <authorList>
            <person name="Lanie J.A."/>
            <person name="Ng W.-L."/>
            <person name="Kazmierczak K.M."/>
            <person name="Andrzejewski T.M."/>
            <person name="Davidsen T.M."/>
            <person name="Wayne K.J."/>
            <person name="Tettelin H."/>
            <person name="Glass J.I."/>
            <person name="Rusch D."/>
            <person name="Podicherti R."/>
            <person name="Tsui H.-C.T."/>
            <person name="Winkler M.E."/>
        </authorList>
    </citation>
    <scope>NUCLEOTIDE SEQUENCE</scope>
</reference>
<dbReference type="InterPro" id="IPR051052">
    <property type="entry name" value="Diverse_substrate_MTase"/>
</dbReference>
<dbReference type="PANTHER" id="PTHR44942">
    <property type="entry name" value="METHYLTRANSF_11 DOMAIN-CONTAINING PROTEIN"/>
    <property type="match status" value="1"/>
</dbReference>
<dbReference type="Pfam" id="PF08241">
    <property type="entry name" value="Methyltransf_11"/>
    <property type="match status" value="1"/>
</dbReference>
<dbReference type="SUPFAM" id="SSF53335">
    <property type="entry name" value="S-adenosyl-L-methionine-dependent methyltransferases"/>
    <property type="match status" value="1"/>
</dbReference>
<feature type="non-terminal residue" evidence="5">
    <location>
        <position position="1"/>
    </location>
</feature>
<keyword evidence="2" id="KW-0489">Methyltransferase</keyword>
<organism evidence="5">
    <name type="scientific">marine metagenome</name>
    <dbReference type="NCBI Taxonomy" id="408172"/>
    <lineage>
        <taxon>unclassified sequences</taxon>
        <taxon>metagenomes</taxon>
        <taxon>ecological metagenomes</taxon>
    </lineage>
</organism>
<dbReference type="Gene3D" id="3.40.50.150">
    <property type="entry name" value="Vaccinia Virus protein VP39"/>
    <property type="match status" value="1"/>
</dbReference>
<gene>
    <name evidence="5" type="ORF">METZ01_LOCUS33666</name>
</gene>
<dbReference type="PANTHER" id="PTHR44942:SF4">
    <property type="entry name" value="METHYLTRANSFERASE TYPE 11 DOMAIN-CONTAINING PROTEIN"/>
    <property type="match status" value="1"/>
</dbReference>
<dbReference type="InterPro" id="IPR029063">
    <property type="entry name" value="SAM-dependent_MTases_sf"/>
</dbReference>
<evidence type="ECO:0000256" key="3">
    <source>
        <dbReference type="ARBA" id="ARBA00022679"/>
    </source>
</evidence>
<feature type="domain" description="Methyltransferase type 11" evidence="4">
    <location>
        <begin position="46"/>
        <end position="139"/>
    </location>
</feature>
<dbReference type="AlphaFoldDB" id="A0A381QN86"/>
<dbReference type="CDD" id="cd02440">
    <property type="entry name" value="AdoMet_MTases"/>
    <property type="match status" value="1"/>
</dbReference>